<evidence type="ECO:0000256" key="1">
    <source>
        <dbReference type="SAM" id="MobiDB-lite"/>
    </source>
</evidence>
<keyword evidence="2" id="KW-0812">Transmembrane</keyword>
<feature type="transmembrane region" description="Helical" evidence="2">
    <location>
        <begin position="332"/>
        <end position="352"/>
    </location>
</feature>
<feature type="transmembrane region" description="Helical" evidence="2">
    <location>
        <begin position="93"/>
        <end position="111"/>
    </location>
</feature>
<dbReference type="RefSeq" id="WP_253759578.1">
    <property type="nucleotide sequence ID" value="NZ_JAMZDZ010000001.1"/>
</dbReference>
<organism evidence="3 4">
    <name type="scientific">Hamadaea flava</name>
    <dbReference type="NCBI Taxonomy" id="1742688"/>
    <lineage>
        <taxon>Bacteria</taxon>
        <taxon>Bacillati</taxon>
        <taxon>Actinomycetota</taxon>
        <taxon>Actinomycetes</taxon>
        <taxon>Micromonosporales</taxon>
        <taxon>Micromonosporaceae</taxon>
        <taxon>Hamadaea</taxon>
    </lineage>
</organism>
<sequence>MPYDDGDNTRFRGEPGFREEPDFRTSTSTGSIPPVRASSGPLDDIFDDPTHGDPGRDRMAVHFAWEAILLIGAGVLGFLIYSQHKSAVTGQNLRELVVFAAALGLLAFGAAASLRAAAPNLAIGPVAVAAAMSFAEQGNAGVSAAGPKIVGLAALVGLVIAVLVVGFQVPGWAASLAGALVVIVWIQKHAAPITVAGEFDPTDRSWYYFGGFAAASILGAALCAIRPLRRGVGRFRPVGDPAARRGFFAALVTGVAVVSSTVLAAVAGILIAGLNSSVQPDLGMEWTGLAIGVALVGGVSAFGRRGGVFGTVLATIVVSLVIRFGEAADWRLSPYAVAAVTIAAGLVVTRLVETFGKPLLTPDEETWTSESTSTWTGGTSWGGADTGSWSASLPTQPTVNRPDPWQDDRWGAGR</sequence>
<evidence type="ECO:0000256" key="2">
    <source>
        <dbReference type="SAM" id="Phobius"/>
    </source>
</evidence>
<evidence type="ECO:0000313" key="4">
    <source>
        <dbReference type="Proteomes" id="UP001595816"/>
    </source>
</evidence>
<protein>
    <submittedName>
        <fullName evidence="3">ABC transporter permease</fullName>
    </submittedName>
</protein>
<proteinExistence type="predicted"/>
<keyword evidence="2" id="KW-0472">Membrane</keyword>
<feature type="transmembrane region" description="Helical" evidence="2">
    <location>
        <begin position="155"/>
        <end position="186"/>
    </location>
</feature>
<evidence type="ECO:0000313" key="3">
    <source>
        <dbReference type="EMBL" id="MFC4129541.1"/>
    </source>
</evidence>
<feature type="region of interest" description="Disordered" evidence="1">
    <location>
        <begin position="1"/>
        <end position="51"/>
    </location>
</feature>
<reference evidence="4" key="1">
    <citation type="journal article" date="2019" name="Int. J. Syst. Evol. Microbiol.">
        <title>The Global Catalogue of Microorganisms (GCM) 10K type strain sequencing project: providing services to taxonomists for standard genome sequencing and annotation.</title>
        <authorList>
            <consortium name="The Broad Institute Genomics Platform"/>
            <consortium name="The Broad Institute Genome Sequencing Center for Infectious Disease"/>
            <person name="Wu L."/>
            <person name="Ma J."/>
        </authorList>
    </citation>
    <scope>NUCLEOTIDE SEQUENCE [LARGE SCALE GENOMIC DNA]</scope>
    <source>
        <strain evidence="4">CGMCC 4.7289</strain>
    </source>
</reference>
<keyword evidence="4" id="KW-1185">Reference proteome</keyword>
<name>A0ABV8LF46_9ACTN</name>
<feature type="transmembrane region" description="Helical" evidence="2">
    <location>
        <begin position="206"/>
        <end position="225"/>
    </location>
</feature>
<feature type="transmembrane region" description="Helical" evidence="2">
    <location>
        <begin position="63"/>
        <end position="81"/>
    </location>
</feature>
<feature type="compositionally biased region" description="Basic and acidic residues" evidence="1">
    <location>
        <begin position="404"/>
        <end position="414"/>
    </location>
</feature>
<feature type="region of interest" description="Disordered" evidence="1">
    <location>
        <begin position="362"/>
        <end position="414"/>
    </location>
</feature>
<keyword evidence="2" id="KW-1133">Transmembrane helix</keyword>
<gene>
    <name evidence="3" type="ORF">ACFOZ4_02865</name>
</gene>
<feature type="transmembrane region" description="Helical" evidence="2">
    <location>
        <begin position="246"/>
        <end position="274"/>
    </location>
</feature>
<accession>A0ABV8LF46</accession>
<dbReference type="EMBL" id="JBHSAY010000003">
    <property type="protein sequence ID" value="MFC4129541.1"/>
    <property type="molecule type" value="Genomic_DNA"/>
</dbReference>
<dbReference type="Proteomes" id="UP001595816">
    <property type="component" value="Unassembled WGS sequence"/>
</dbReference>
<feature type="transmembrane region" description="Helical" evidence="2">
    <location>
        <begin position="286"/>
        <end position="303"/>
    </location>
</feature>
<feature type="transmembrane region" description="Helical" evidence="2">
    <location>
        <begin position="308"/>
        <end position="326"/>
    </location>
</feature>
<comment type="caution">
    <text evidence="3">The sequence shown here is derived from an EMBL/GenBank/DDBJ whole genome shotgun (WGS) entry which is preliminary data.</text>
</comment>
<feature type="compositionally biased region" description="Low complexity" evidence="1">
    <location>
        <begin position="368"/>
        <end position="378"/>
    </location>
</feature>
<feature type="compositionally biased region" description="Basic and acidic residues" evidence="1">
    <location>
        <begin position="7"/>
        <end position="23"/>
    </location>
</feature>